<evidence type="ECO:0000313" key="1">
    <source>
        <dbReference type="EMBL" id="KAI1699586.1"/>
    </source>
</evidence>
<proteinExistence type="predicted"/>
<reference evidence="1" key="1">
    <citation type="submission" date="2022-01" db="EMBL/GenBank/DDBJ databases">
        <title>Genome Sequence Resource for Two Populations of Ditylenchus destructor, the Migratory Endoparasitic Phytonematode.</title>
        <authorList>
            <person name="Zhang H."/>
            <person name="Lin R."/>
            <person name="Xie B."/>
        </authorList>
    </citation>
    <scope>NUCLEOTIDE SEQUENCE</scope>
    <source>
        <strain evidence="1">BazhouSP</strain>
    </source>
</reference>
<evidence type="ECO:0000313" key="2">
    <source>
        <dbReference type="Proteomes" id="UP001201812"/>
    </source>
</evidence>
<gene>
    <name evidence="1" type="ORF">DdX_17237</name>
</gene>
<dbReference type="AlphaFoldDB" id="A0AAD4MPD6"/>
<keyword evidence="2" id="KW-1185">Reference proteome</keyword>
<name>A0AAD4MPD6_9BILA</name>
<accession>A0AAD4MPD6</accession>
<sequence>MFQNILCQTISKLFPDMFGALDLSPVTHFTPCHHTPYTFLCSTLHYVWKNRVVDWERSGGCHGGDTSKSRHGDDTCGAEICALFHTFKTNTSKLMREGP</sequence>
<comment type="caution">
    <text evidence="1">The sequence shown here is derived from an EMBL/GenBank/DDBJ whole genome shotgun (WGS) entry which is preliminary data.</text>
</comment>
<dbReference type="Proteomes" id="UP001201812">
    <property type="component" value="Unassembled WGS sequence"/>
</dbReference>
<protein>
    <submittedName>
        <fullName evidence="1">Uncharacterized protein</fullName>
    </submittedName>
</protein>
<dbReference type="EMBL" id="JAKKPZ010000174">
    <property type="protein sequence ID" value="KAI1699586.1"/>
    <property type="molecule type" value="Genomic_DNA"/>
</dbReference>
<organism evidence="1 2">
    <name type="scientific">Ditylenchus destructor</name>
    <dbReference type="NCBI Taxonomy" id="166010"/>
    <lineage>
        <taxon>Eukaryota</taxon>
        <taxon>Metazoa</taxon>
        <taxon>Ecdysozoa</taxon>
        <taxon>Nematoda</taxon>
        <taxon>Chromadorea</taxon>
        <taxon>Rhabditida</taxon>
        <taxon>Tylenchina</taxon>
        <taxon>Tylenchomorpha</taxon>
        <taxon>Sphaerularioidea</taxon>
        <taxon>Anguinidae</taxon>
        <taxon>Anguininae</taxon>
        <taxon>Ditylenchus</taxon>
    </lineage>
</organism>